<feature type="domain" description="DUF7587" evidence="2">
    <location>
        <begin position="124"/>
        <end position="224"/>
    </location>
</feature>
<dbReference type="EMBL" id="MWPZ01000006">
    <property type="protein sequence ID" value="TIC95795.1"/>
    <property type="molecule type" value="Genomic_DNA"/>
</dbReference>
<evidence type="ECO:0000259" key="2">
    <source>
        <dbReference type="Pfam" id="PF24494"/>
    </source>
</evidence>
<evidence type="ECO:0000256" key="1">
    <source>
        <dbReference type="SAM" id="MobiDB-lite"/>
    </source>
</evidence>
<comment type="caution">
    <text evidence="3">The sequence shown here is derived from an EMBL/GenBank/DDBJ whole genome shotgun (WGS) entry which is preliminary data.</text>
</comment>
<dbReference type="OrthoDB" id="4924573at2759"/>
<dbReference type="InterPro" id="IPR056009">
    <property type="entry name" value="DUF7587"/>
</dbReference>
<feature type="region of interest" description="Disordered" evidence="1">
    <location>
        <begin position="246"/>
        <end position="291"/>
    </location>
</feature>
<dbReference type="Pfam" id="PF24494">
    <property type="entry name" value="DUF7587"/>
    <property type="match status" value="1"/>
</dbReference>
<reference evidence="3 4" key="1">
    <citation type="journal article" date="2019" name="Genome Biol. Evol.">
        <title>Genomic Plasticity Mediated by Transposable Elements in the Plant Pathogenic Fungus Colletotrichum higginsianum.</title>
        <authorList>
            <person name="Tsushima A."/>
            <person name="Gan P."/>
            <person name="Kumakura N."/>
            <person name="Narusaka M."/>
            <person name="Takano Y."/>
            <person name="Narusaka Y."/>
            <person name="Shirasu K."/>
        </authorList>
    </citation>
    <scope>NUCLEOTIDE SEQUENCE [LARGE SCALE GENOMIC DNA]</scope>
    <source>
        <strain evidence="3 4">MAFF305635-RFP</strain>
    </source>
</reference>
<sequence length="305" mass="34776">MASVASKALTVAQYRPRVQKIAEHDSEEIIGWLTKNTAAGLPWVLRVKHEFYNILMAQFPEYLRLIGTSRITGVVNGIALVSSSCTVRTVGKRFRPKILYRVIHGNQPGKGIRSRLGRGSDPIFLQLHLQKHLRWRCREPSPFLSATDDWDKAMRIASKYAVRNLPDVEIIVFHTSGPAWNHDVQRLWRARSLIRRLGLIGIDRPYFANEYLVEESIPEESIVLRKKAPEADSTYMRNARHDLEAARKRAEKEKKAREEEKKAEESAAMKRKAGGLEEPEPEPKKRKTGKWVKVGIKIGRNVGSA</sequence>
<proteinExistence type="predicted"/>
<dbReference type="Proteomes" id="UP000305883">
    <property type="component" value="Unassembled WGS sequence"/>
</dbReference>
<evidence type="ECO:0000313" key="4">
    <source>
        <dbReference type="Proteomes" id="UP000305883"/>
    </source>
</evidence>
<feature type="compositionally biased region" description="Basic and acidic residues" evidence="1">
    <location>
        <begin position="246"/>
        <end position="268"/>
    </location>
</feature>
<name>A0A4T0VUF1_9PEZI</name>
<dbReference type="AlphaFoldDB" id="A0A4T0VUF1"/>
<organism evidence="3 4">
    <name type="scientific">Colletotrichum higginsianum</name>
    <dbReference type="NCBI Taxonomy" id="80884"/>
    <lineage>
        <taxon>Eukaryota</taxon>
        <taxon>Fungi</taxon>
        <taxon>Dikarya</taxon>
        <taxon>Ascomycota</taxon>
        <taxon>Pezizomycotina</taxon>
        <taxon>Sordariomycetes</taxon>
        <taxon>Hypocreomycetidae</taxon>
        <taxon>Glomerellales</taxon>
        <taxon>Glomerellaceae</taxon>
        <taxon>Colletotrichum</taxon>
        <taxon>Colletotrichum destructivum species complex</taxon>
    </lineage>
</organism>
<gene>
    <name evidence="3" type="ORF">CH35J_008493</name>
</gene>
<evidence type="ECO:0000313" key="3">
    <source>
        <dbReference type="EMBL" id="TIC95795.1"/>
    </source>
</evidence>
<accession>A0A4T0VUF1</accession>
<protein>
    <recommendedName>
        <fullName evidence="2">DUF7587 domain-containing protein</fullName>
    </recommendedName>
</protein>